<feature type="coiled-coil region" evidence="8">
    <location>
        <begin position="667"/>
        <end position="701"/>
    </location>
</feature>
<feature type="compositionally biased region" description="Basic and acidic residues" evidence="9">
    <location>
        <begin position="1152"/>
        <end position="1285"/>
    </location>
</feature>
<keyword evidence="11" id="KW-1185">Reference proteome</keyword>
<feature type="compositionally biased region" description="Basic and acidic residues" evidence="9">
    <location>
        <begin position="809"/>
        <end position="1140"/>
    </location>
</feature>
<organism evidence="11 12">
    <name type="scientific">Phascolarctos cinereus</name>
    <name type="common">Koala</name>
    <dbReference type="NCBI Taxonomy" id="38626"/>
    <lineage>
        <taxon>Eukaryota</taxon>
        <taxon>Metazoa</taxon>
        <taxon>Chordata</taxon>
        <taxon>Craniata</taxon>
        <taxon>Vertebrata</taxon>
        <taxon>Euteleostomi</taxon>
        <taxon>Mammalia</taxon>
        <taxon>Metatheria</taxon>
        <taxon>Diprotodontia</taxon>
        <taxon>Phascolarctidae</taxon>
        <taxon>Phascolarctos</taxon>
    </lineage>
</organism>
<dbReference type="FunFam" id="1.25.40.860:FF:000001">
    <property type="entry name" value="Eukaryotic translation initiation factor 3 subunit A"/>
    <property type="match status" value="1"/>
</dbReference>
<feature type="coiled-coil region" evidence="8">
    <location>
        <begin position="558"/>
        <end position="634"/>
    </location>
</feature>
<dbReference type="GO" id="GO:0075522">
    <property type="term" value="P:IRES-dependent viral translational initiation"/>
    <property type="evidence" value="ECO:0007669"/>
    <property type="project" value="Ensembl"/>
</dbReference>
<dbReference type="GO" id="GO:0001732">
    <property type="term" value="P:formation of cytoplasmic translation initiation complex"/>
    <property type="evidence" value="ECO:0007669"/>
    <property type="project" value="UniProtKB-UniRule"/>
</dbReference>
<keyword evidence="4" id="KW-0677">Repeat</keyword>
<keyword evidence="3 8" id="KW-0396">Initiation factor</keyword>
<dbReference type="GO" id="GO:0003729">
    <property type="term" value="F:mRNA binding"/>
    <property type="evidence" value="ECO:0007669"/>
    <property type="project" value="TreeGrafter"/>
</dbReference>
<evidence type="ECO:0000256" key="2">
    <source>
        <dbReference type="ARBA" id="ARBA00022490"/>
    </source>
</evidence>
<feature type="region of interest" description="Disordered" evidence="9">
    <location>
        <begin position="809"/>
        <end position="1287"/>
    </location>
</feature>
<reference evidence="12" key="1">
    <citation type="submission" date="2025-08" db="UniProtKB">
        <authorList>
            <consortium name="RefSeq"/>
        </authorList>
    </citation>
    <scope>IDENTIFICATION</scope>
    <source>
        <tissue evidence="12">Spleen</tissue>
    </source>
</reference>
<comment type="subunit">
    <text evidence="8">Component of the eukaryotic translation initiation factor 3 (eIF-3) complex, which is composed of 13 subunits: EIF3A, EIF3B, EIF3C, EIF3D, EIF3E, EIF3F, EIF3G, EIF3H, EIF3I, EIF3J, EIF3K, EIF3L and EIF3M. The eIF-3 complex appears to include 3 stable modules: module A is composed of EIF3A, EIF3B, EIF3G and EIF3I; module B is composed of EIF3F, EIF3H, and EIF3M; and module C is composed of EIF3C, EIF3D, EIF3E, EIF3L and EIF3K. EIF3C of module C binds EIF3B of module A and EIF3H of module B, thereby linking the three modules. EIF3J is a labile subunit that binds to the eIF-3 complex via EIF3B. The eIF-3 complex interacts with RPS6KB1 under conditions of nutrient depletion. Mitogenic stimulation leads to binding and activation of a complex composed of MTOR and RPTOR, leading to phosphorylation and release of RPS6KB1 and binding of EIF4B to eIF-3. Interacts with EIF4G1. Also interacts with KRT7 and PIWIL2.</text>
</comment>
<evidence type="ECO:0000256" key="4">
    <source>
        <dbReference type="ARBA" id="ARBA00022737"/>
    </source>
</evidence>
<keyword evidence="5 8" id="KW-0694">RNA-binding</keyword>
<dbReference type="Pfam" id="PF22591">
    <property type="entry name" value="eIF3a_PCI_TPR-like"/>
    <property type="match status" value="1"/>
</dbReference>
<keyword evidence="8" id="KW-0597">Phosphoprotein</keyword>
<gene>
    <name evidence="8 12" type="primary">EIF3A</name>
    <name evidence="8" type="synonym">EIF3S10</name>
</gene>
<dbReference type="GO" id="GO:0002188">
    <property type="term" value="P:translation reinitiation"/>
    <property type="evidence" value="ECO:0007669"/>
    <property type="project" value="TreeGrafter"/>
</dbReference>
<feature type="initiator methionine" description="Removed" evidence="8">
    <location>
        <position position="1"/>
    </location>
</feature>
<evidence type="ECO:0000259" key="10">
    <source>
        <dbReference type="PROSITE" id="PS50250"/>
    </source>
</evidence>
<evidence type="ECO:0000256" key="1">
    <source>
        <dbReference type="ARBA" id="ARBA00004496"/>
    </source>
</evidence>
<comment type="PTM">
    <text evidence="8">Phosphorylated. Phosphorylation is enhanced upon serum stimulation.</text>
</comment>
<dbReference type="PROSITE" id="PS50250">
    <property type="entry name" value="PCI"/>
    <property type="match status" value="1"/>
</dbReference>
<dbReference type="GO" id="GO:0005730">
    <property type="term" value="C:nucleolus"/>
    <property type="evidence" value="ECO:0007669"/>
    <property type="project" value="Ensembl"/>
</dbReference>
<dbReference type="InterPro" id="IPR027512">
    <property type="entry name" value="EIF3A"/>
</dbReference>
<proteinExistence type="inferred from homology"/>
<dbReference type="GO" id="GO:0014069">
    <property type="term" value="C:postsynaptic density"/>
    <property type="evidence" value="ECO:0007669"/>
    <property type="project" value="Ensembl"/>
</dbReference>
<feature type="region of interest" description="Interaction with EIF3B" evidence="8">
    <location>
        <begin position="664"/>
        <end position="835"/>
    </location>
</feature>
<comment type="caution">
    <text evidence="8">Lacks conserved residue(s) required for the propagation of feature annotation.</text>
</comment>
<protein>
    <recommendedName>
        <fullName evidence="8">Eukaryotic translation initiation factor 3 subunit A</fullName>
        <shortName evidence="8">eIF3a</shortName>
    </recommendedName>
    <alternativeName>
        <fullName evidence="8">Eukaryotic translation initiation factor 3 subunit 10</fullName>
    </alternativeName>
    <alternativeName>
        <fullName evidence="8">eIF-3-theta</fullName>
    </alternativeName>
</protein>
<dbReference type="InterPro" id="IPR000717">
    <property type="entry name" value="PCI_dom"/>
</dbReference>
<dbReference type="GO" id="GO:0075525">
    <property type="term" value="P:viral translational termination-reinitiation"/>
    <property type="evidence" value="ECO:0007669"/>
    <property type="project" value="Ensembl"/>
</dbReference>
<comment type="function">
    <text evidence="7 8">RNA-binding component of the eukaryotic translation initiation factor 3 (eIF-3) complex, which is required for several steps in the initiation of protein synthesis. The eIF-3 complex associates with the 40S ribosome and facilitates the recruitment of eIF-1, eIF-1A, eIF-2:GTP:methionyl-tRNAi and eIF-5 to form the 43S pre-initiation complex (43S PIC). The eIF-3 complex stimulates mRNA recruitment to the 43S PIC and scanning of the mRNA for AUG recognition. The eIF-3 complex is also required for disassembly and recycling of post-termination ribosomal complexes and subsequently prevents premature joining of the 40S and 60S ribosomal subunits prior to initiation. The eIF-3 complex specifically targets and initiates translation of a subset of mRNAs involved in cell proliferation, including cell cycling, differentiation and apoptosis, and uses different modes of RNA stem-loop binding to exert either translational activation or repression.</text>
</comment>
<dbReference type="GeneID" id="110209564"/>
<evidence type="ECO:0000256" key="6">
    <source>
        <dbReference type="ARBA" id="ARBA00022917"/>
    </source>
</evidence>
<name>A0A6P5KE88_PHACI</name>
<dbReference type="FunFam" id="4.10.860.10:FF:000001">
    <property type="entry name" value="Eukaryotic translation initiation factor 3 subunit A"/>
    <property type="match status" value="1"/>
</dbReference>
<dbReference type="Proteomes" id="UP000515140">
    <property type="component" value="Unplaced"/>
</dbReference>
<sequence>MPAYFQRPENALKRANEFLEVGKKQPALDVLYDVMKSKKHRTWQKIHEPIMLKYLELCVDLRKSHLAKEGLYQYKNICQQVNIKSLEDVVRAYLKLAEEKTEAAKEESQQMVLDIEDLDNIQTPESVLLSAVSGEDTQDRTDRLLLTPWVKFLWESYRQCLDLLRNNSRVERLYHDIAQQAFKFCLQYTRKAEFRKLCDNLRMHLSQIQRHHNQSTAINLNNPESQSMHLETRLVQLDSAISMELWQEAFKAVEDIHGLFSLSKKPPKPQLMANYYNKVSTVFWKSGNALFHASTLHRLYHLSREMRKNLTQEEMQRMSTRVLLATLSIPITPERTDIARLLDMDGIIVEKQRRLATLLGLQAPPTRIVLINDMVRFNVLQYVVPEVKDLYNWLEVEFNPLKLCDRVTKVLNWVRDQAEKEPELQQYVPQLQNNTILRLLQQVAQIYQSIEFSRLTSLVPFVDAFQLERAIVDAARHCDLQVRIDHTSRTLSFGSDLNYSTREDAPIGPHLQSMPSEQIRNQLTAMSSVLAKALEVIKPAHVLQEKEEQHQLAVNAYLKNSRKEHQRILARRQTIEERKERLESLNIQREKEELEQREAELQKVRKAEEERLRQEAKEREKERILQEHEQIKKKTVRERLEQIKKTELGAKAFKDIDIEDLEELDPDFIMAKQVEQLEKEKKELQERLKNQEKKIDYFERAKRLEEIPLIKSAYEEQRVKDMDLWEQQEEERITTMQLEREKALEHKNRMSRMLEDRDLFVERLKAARQSVYEEKLKQFEERLAEERRSRLEERKKQRKEERRVTYYREKEEEEQRLAEEQMLKEREERERAEREKREEEQREYQEHVKKLEEVERKKRQREMEIEERERRREEERRISDDSLSRKDTRWGDRDSESTWRRGPEVESEWRRPPEKEWRRGEGRDEERSVRRDEDRPRRAGDDEERDSLRTEEDRIPRRGMDDDRPLRRGADEDRFPRRGTDDDRLWRNADDDRPPRRGLDEERGTWRSTDDDRPPRRGLDDDRGNWRTSDEDRGPRRGMDDDRGPRRGVDEEKSSWRNTDDDRGPRRGMDDDRGPRRGMDDDRGPRRGLDDDRGPRRNTDDDRISRRGDDERGTWRNLDDDRLSRRSEDDRIPRRGDDSRPGLWRPVGKPGGWREREKAREESWAPPRESRPSEDREWDRDKERDRDQDREENDKEHERERERDGDREDRFRRSRDEAGWRRPAEEASSWRDSNRRDEWDRDDRRGRDRDDRGGRDLRDRRDERERRGPLRSVTEKKQAPGDALRKGKMSGLKSVRLLAEFLLLLFQETEKEKVKRRGEAHGEQKKIENPENLFVEPKMRLTKMDGPLYDVKSQEKHSLNWCFIIGLVTFKDYYICA</sequence>
<dbReference type="GO" id="GO:0016282">
    <property type="term" value="C:eukaryotic 43S preinitiation complex"/>
    <property type="evidence" value="ECO:0007669"/>
    <property type="project" value="UniProtKB-UniRule"/>
</dbReference>
<dbReference type="CTD" id="8661"/>
<evidence type="ECO:0000256" key="3">
    <source>
        <dbReference type="ARBA" id="ARBA00022540"/>
    </source>
</evidence>
<dbReference type="PANTHER" id="PTHR14005:SF0">
    <property type="entry name" value="EUKARYOTIC TRANSLATION INITIATION FACTOR 3 SUBUNIT A"/>
    <property type="match status" value="1"/>
</dbReference>
<dbReference type="GO" id="GO:0003743">
    <property type="term" value="F:translation initiation factor activity"/>
    <property type="evidence" value="ECO:0007669"/>
    <property type="project" value="UniProtKB-UniRule"/>
</dbReference>
<dbReference type="HAMAP" id="MF_03000">
    <property type="entry name" value="eIF3a"/>
    <property type="match status" value="1"/>
</dbReference>
<dbReference type="InterPro" id="IPR054711">
    <property type="entry name" value="eIF3a_PCI_TPR-like"/>
</dbReference>
<dbReference type="FunCoup" id="A0A6P5KE88">
    <property type="interactions" value="4032"/>
</dbReference>
<evidence type="ECO:0000256" key="8">
    <source>
        <dbReference type="HAMAP-Rule" id="MF_03000"/>
    </source>
</evidence>
<evidence type="ECO:0000256" key="7">
    <source>
        <dbReference type="ARBA" id="ARBA00057145"/>
    </source>
</evidence>
<keyword evidence="6 8" id="KW-0648">Protein biosynthesis</keyword>
<evidence type="ECO:0000313" key="11">
    <source>
        <dbReference type="Proteomes" id="UP000515140"/>
    </source>
</evidence>
<accession>A0A6P5KE88</accession>
<dbReference type="GO" id="GO:0071540">
    <property type="term" value="C:eukaryotic translation initiation factor 3 complex, eIF3e"/>
    <property type="evidence" value="ECO:0007669"/>
    <property type="project" value="TreeGrafter"/>
</dbReference>
<dbReference type="GO" id="GO:0071541">
    <property type="term" value="C:eukaryotic translation initiation factor 3 complex, eIF3m"/>
    <property type="evidence" value="ECO:0007669"/>
    <property type="project" value="Ensembl"/>
</dbReference>
<dbReference type="FunFam" id="1.25.40.860:FF:000002">
    <property type="entry name" value="Eukaryotic translation initiation factor 3 subunit A"/>
    <property type="match status" value="1"/>
</dbReference>
<dbReference type="Gene3D" id="1.25.40.860">
    <property type="match status" value="2"/>
</dbReference>
<evidence type="ECO:0000256" key="5">
    <source>
        <dbReference type="ARBA" id="ARBA00022884"/>
    </source>
</evidence>
<keyword evidence="8" id="KW-0175">Coiled coil</keyword>
<comment type="subcellular location">
    <subcellularLocation>
        <location evidence="1 8">Cytoplasm</location>
    </subcellularLocation>
</comment>
<dbReference type="GO" id="GO:0005654">
    <property type="term" value="C:nucleoplasm"/>
    <property type="evidence" value="ECO:0007669"/>
    <property type="project" value="Ensembl"/>
</dbReference>
<dbReference type="InParanoid" id="A0A6P5KE88"/>
<evidence type="ECO:0000313" key="12">
    <source>
        <dbReference type="RefSeq" id="XP_020843858.1"/>
    </source>
</evidence>
<dbReference type="Pfam" id="PF01399">
    <property type="entry name" value="PCI"/>
    <property type="match status" value="1"/>
</dbReference>
<dbReference type="SMART" id="SM00088">
    <property type="entry name" value="PINT"/>
    <property type="match status" value="1"/>
</dbReference>
<evidence type="ECO:0000256" key="9">
    <source>
        <dbReference type="SAM" id="MobiDB-lite"/>
    </source>
</evidence>
<keyword evidence="2 8" id="KW-0963">Cytoplasm</keyword>
<dbReference type="RefSeq" id="XP_020843858.1">
    <property type="nucleotide sequence ID" value="XM_020988199.1"/>
</dbReference>
<comment type="similarity">
    <text evidence="8">Belongs to the eIF-3 subunit A family.</text>
</comment>
<dbReference type="Gene3D" id="4.10.860.10">
    <property type="entry name" value="UVR domain"/>
    <property type="match status" value="1"/>
</dbReference>
<dbReference type="PANTHER" id="PTHR14005">
    <property type="entry name" value="EUKARYOTIC TRANSLATION INITIATION FACTOR 3, THETA SUBUNIT"/>
    <property type="match status" value="1"/>
</dbReference>
<dbReference type="KEGG" id="pcw:110209564"/>
<dbReference type="GO" id="GO:0005829">
    <property type="term" value="C:cytosol"/>
    <property type="evidence" value="ECO:0007669"/>
    <property type="project" value="Ensembl"/>
</dbReference>
<dbReference type="GO" id="GO:0043614">
    <property type="term" value="C:multi-eIF complex"/>
    <property type="evidence" value="ECO:0007669"/>
    <property type="project" value="TreeGrafter"/>
</dbReference>
<feature type="domain" description="PCI" evidence="10">
    <location>
        <begin position="315"/>
        <end position="498"/>
    </location>
</feature>
<dbReference type="GO" id="GO:0033290">
    <property type="term" value="C:eukaryotic 48S preinitiation complex"/>
    <property type="evidence" value="ECO:0007669"/>
    <property type="project" value="UniProtKB-UniRule"/>
</dbReference>